<dbReference type="PROSITE" id="PS51257">
    <property type="entry name" value="PROKAR_LIPOPROTEIN"/>
    <property type="match status" value="1"/>
</dbReference>
<dbReference type="Proteomes" id="UP000471381">
    <property type="component" value="Unassembled WGS sequence"/>
</dbReference>
<dbReference type="EMBL" id="JAAAWO010000003">
    <property type="protein sequence ID" value="NDW15056.1"/>
    <property type="molecule type" value="Genomic_DNA"/>
</dbReference>
<reference evidence="1 2" key="1">
    <citation type="submission" date="2020-01" db="EMBL/GenBank/DDBJ databases">
        <title>Genomes of bacteria type strains.</title>
        <authorList>
            <person name="Chen J."/>
            <person name="Zhu S."/>
            <person name="Yang J."/>
        </authorList>
    </citation>
    <scope>NUCLEOTIDE SEQUENCE [LARGE SCALE GENOMIC DNA]</scope>
    <source>
        <strain evidence="1 2">LMG 24078</strain>
    </source>
</reference>
<dbReference type="AlphaFoldDB" id="A0A6N9TGM2"/>
<evidence type="ECO:0000313" key="1">
    <source>
        <dbReference type="EMBL" id="NDW15056.1"/>
    </source>
</evidence>
<proteinExistence type="predicted"/>
<gene>
    <name evidence="1" type="ORF">GTQ48_05905</name>
</gene>
<name>A0A6N9TGM2_9ALTE</name>
<accession>A0A6N9TGM2</accession>
<organism evidence="1 2">
    <name type="scientific">Alteromonas genovensis</name>
    <dbReference type="NCBI Taxonomy" id="471225"/>
    <lineage>
        <taxon>Bacteria</taxon>
        <taxon>Pseudomonadati</taxon>
        <taxon>Pseudomonadota</taxon>
        <taxon>Gammaproteobacteria</taxon>
        <taxon>Alteromonadales</taxon>
        <taxon>Alteromonadaceae</taxon>
        <taxon>Alteromonas/Salinimonas group</taxon>
        <taxon>Alteromonas</taxon>
    </lineage>
</organism>
<dbReference type="RefSeq" id="WP_163105607.1">
    <property type="nucleotide sequence ID" value="NZ_JAAAWO010000003.1"/>
</dbReference>
<evidence type="ECO:0000313" key="2">
    <source>
        <dbReference type="Proteomes" id="UP000471381"/>
    </source>
</evidence>
<protein>
    <recommendedName>
        <fullName evidence="3">Lipoprotein</fullName>
    </recommendedName>
</protein>
<comment type="caution">
    <text evidence="1">The sequence shown here is derived from an EMBL/GenBank/DDBJ whole genome shotgun (WGS) entry which is preliminary data.</text>
</comment>
<sequence length="230" mass="25983">MRLFFSASLNSLLFVLLTTLIVGCSETNELSESERRYNAAVTLHAERIEETRALLDEKLTGQFLSDINTLIYAKEKLDSAKSVFIDAKIVGITSPDAQALELRLKQFEKQAAKSSLSLLRAALEKTLNFQNSVHDMPLAPVSGASLGSNSMIEYMGKKFNTSLDDCCLKDLKNIEVFMRGAEDELFYALRKRILNVENDLTRVLSDDDFQSDYKKRLTLLENDMDAYFQP</sequence>
<evidence type="ECO:0008006" key="3">
    <source>
        <dbReference type="Google" id="ProtNLM"/>
    </source>
</evidence>
<keyword evidence="2" id="KW-1185">Reference proteome</keyword>